<dbReference type="Proteomes" id="UP001183226">
    <property type="component" value="Unassembled WGS sequence"/>
</dbReference>
<feature type="transmembrane region" description="Helical" evidence="2">
    <location>
        <begin position="48"/>
        <end position="74"/>
    </location>
</feature>
<gene>
    <name evidence="3" type="ORF">RM446_08815</name>
</gene>
<feature type="transmembrane region" description="Helical" evidence="2">
    <location>
        <begin position="12"/>
        <end position="36"/>
    </location>
</feature>
<reference evidence="4" key="1">
    <citation type="submission" date="2023-07" db="EMBL/GenBank/DDBJ databases">
        <title>30 novel species of actinomycetes from the DSMZ collection.</title>
        <authorList>
            <person name="Nouioui I."/>
        </authorList>
    </citation>
    <scope>NUCLEOTIDE SEQUENCE [LARGE SCALE GENOMIC DNA]</scope>
    <source>
        <strain evidence="4">DSM 45055</strain>
    </source>
</reference>
<feature type="transmembrane region" description="Helical" evidence="2">
    <location>
        <begin position="86"/>
        <end position="105"/>
    </location>
</feature>
<evidence type="ECO:0008006" key="5">
    <source>
        <dbReference type="Google" id="ProtNLM"/>
    </source>
</evidence>
<keyword evidence="2" id="KW-1133">Transmembrane helix</keyword>
<proteinExistence type="predicted"/>
<evidence type="ECO:0000313" key="4">
    <source>
        <dbReference type="Proteomes" id="UP001183226"/>
    </source>
</evidence>
<name>A0ABU2KSE6_9ACTN</name>
<feature type="region of interest" description="Disordered" evidence="1">
    <location>
        <begin position="158"/>
        <end position="186"/>
    </location>
</feature>
<feature type="transmembrane region" description="Helical" evidence="2">
    <location>
        <begin position="131"/>
        <end position="153"/>
    </location>
</feature>
<dbReference type="EMBL" id="JAVREK010000007">
    <property type="protein sequence ID" value="MDT0302209.1"/>
    <property type="molecule type" value="Genomic_DNA"/>
</dbReference>
<comment type="caution">
    <text evidence="3">The sequence shown here is derived from an EMBL/GenBank/DDBJ whole genome shotgun (WGS) entry which is preliminary data.</text>
</comment>
<evidence type="ECO:0000256" key="1">
    <source>
        <dbReference type="SAM" id="MobiDB-lite"/>
    </source>
</evidence>
<accession>A0ABU2KSE6</accession>
<sequence length="186" mass="19165">MRLRPGLPRKAVLSLHVIASMGWLGVHAGVLTLVAAGTAADEAERAGALYGSAAMLGGLLVPALSLTALATGLTSALGTHWGLFRHYWVAAKLALTAVLVAGSNLRLMPATADLAEATRGGTVPPPFADRLSLVVALSVALSVLLAASLLSTGKPFGRIRPRRRSREEGVSGPPSRPARVAQRAAR</sequence>
<keyword evidence="2" id="KW-0472">Membrane</keyword>
<dbReference type="RefSeq" id="WP_311544698.1">
    <property type="nucleotide sequence ID" value="NZ_JAVREK010000007.1"/>
</dbReference>
<evidence type="ECO:0000256" key="2">
    <source>
        <dbReference type="SAM" id="Phobius"/>
    </source>
</evidence>
<organism evidence="3 4">
    <name type="scientific">Streptomonospora wellingtoniae</name>
    <dbReference type="NCBI Taxonomy" id="3075544"/>
    <lineage>
        <taxon>Bacteria</taxon>
        <taxon>Bacillati</taxon>
        <taxon>Actinomycetota</taxon>
        <taxon>Actinomycetes</taxon>
        <taxon>Streptosporangiales</taxon>
        <taxon>Nocardiopsidaceae</taxon>
        <taxon>Streptomonospora</taxon>
    </lineage>
</organism>
<keyword evidence="2" id="KW-0812">Transmembrane</keyword>
<keyword evidence="4" id="KW-1185">Reference proteome</keyword>
<protein>
    <recommendedName>
        <fullName evidence="5">DUF2269 domain-containing protein</fullName>
    </recommendedName>
</protein>
<evidence type="ECO:0000313" key="3">
    <source>
        <dbReference type="EMBL" id="MDT0302209.1"/>
    </source>
</evidence>